<feature type="transmembrane region" description="Helical" evidence="7">
    <location>
        <begin position="371"/>
        <end position="393"/>
    </location>
</feature>
<name>A0A9X1MAS6_9MICC</name>
<dbReference type="Proteomes" id="UP000829758">
    <property type="component" value="Chromosome"/>
</dbReference>
<dbReference type="Pfam" id="PF05977">
    <property type="entry name" value="MFS_3"/>
    <property type="match status" value="1"/>
</dbReference>
<evidence type="ECO:0000256" key="7">
    <source>
        <dbReference type="SAM" id="Phobius"/>
    </source>
</evidence>
<dbReference type="Gene3D" id="1.20.1250.20">
    <property type="entry name" value="MFS general substrate transporter like domains"/>
    <property type="match status" value="1"/>
</dbReference>
<feature type="transmembrane region" description="Helical" evidence="7">
    <location>
        <begin position="7"/>
        <end position="26"/>
    </location>
</feature>
<evidence type="ECO:0000313" key="11">
    <source>
        <dbReference type="Proteomes" id="UP000829758"/>
    </source>
</evidence>
<feature type="transmembrane region" description="Helical" evidence="7">
    <location>
        <begin position="46"/>
        <end position="65"/>
    </location>
</feature>
<dbReference type="Proteomes" id="UP001155145">
    <property type="component" value="Unassembled WGS sequence"/>
</dbReference>
<keyword evidence="11" id="KW-1185">Reference proteome</keyword>
<proteinExistence type="predicted"/>
<dbReference type="RefSeq" id="WP_227905764.1">
    <property type="nucleotide sequence ID" value="NZ_CP094984.1"/>
</dbReference>
<keyword evidence="4 7" id="KW-0812">Transmembrane</keyword>
<sequence length="426" mass="45519">MFRSLRIFNYRIWFFGALVSNIGTWMQRTAQDWLVYDILTDQNAAAMGIVMALQLGPQLLLAPWSGLIADTYNRRKVLLLTQISMGGLGLALGLLVLSGHAELWHVYAFAMALGIVSAIDGPARQAFVSEVVSERDLPNAVALNSASFNGARMIGPAVAGLLTVAVGPGLVFILNALTFGAMVVALLKMRAGELRAMPKAAAGKGRIRAGLAYVRHRPDLMMVMLAIFIVGTFGMNFAIYIAAMARTEFGRDAGVFGVLNSVMAIGSVSGALLSARRDRPRLRFVFGAAGAFGFACILSAAAPNLILFALSLIPVGLFALTLMTSANAYVQTTTAPGMRGRVMALYFAIFMGGTPLGAPVVGWVSNAFGPRWSLGVAAAAGIVAATLGFVWAWRTYGMRFHYDRSLPRRLSMTTDIPEKAQDPDNA</sequence>
<evidence type="ECO:0000256" key="4">
    <source>
        <dbReference type="ARBA" id="ARBA00022692"/>
    </source>
</evidence>
<dbReference type="PANTHER" id="PTHR23513:SF11">
    <property type="entry name" value="STAPHYLOFERRIN A TRANSPORTER"/>
    <property type="match status" value="1"/>
</dbReference>
<evidence type="ECO:0000259" key="8">
    <source>
        <dbReference type="PROSITE" id="PS50850"/>
    </source>
</evidence>
<feature type="transmembrane region" description="Helical" evidence="7">
    <location>
        <begin position="220"/>
        <end position="243"/>
    </location>
</feature>
<comment type="subcellular location">
    <subcellularLocation>
        <location evidence="1">Cell membrane</location>
        <topology evidence="1">Multi-pass membrane protein</topology>
    </subcellularLocation>
</comment>
<feature type="domain" description="Major facilitator superfamily (MFS) profile" evidence="8">
    <location>
        <begin position="9"/>
        <end position="396"/>
    </location>
</feature>
<dbReference type="EMBL" id="JAJFZT010000007">
    <property type="protein sequence ID" value="MCC3273409.1"/>
    <property type="molecule type" value="Genomic_DNA"/>
</dbReference>
<evidence type="ECO:0000313" key="10">
    <source>
        <dbReference type="EMBL" id="UON92615.1"/>
    </source>
</evidence>
<feature type="transmembrane region" description="Helical" evidence="7">
    <location>
        <begin position="342"/>
        <end position="365"/>
    </location>
</feature>
<keyword evidence="3" id="KW-1003">Cell membrane</keyword>
<dbReference type="CDD" id="cd06173">
    <property type="entry name" value="MFS_MefA_like"/>
    <property type="match status" value="1"/>
</dbReference>
<accession>A0A9X1MAS6</accession>
<gene>
    <name evidence="9" type="ORF">LJ755_11785</name>
    <name evidence="10" type="ORF">MUK71_02920</name>
</gene>
<feature type="transmembrane region" description="Helical" evidence="7">
    <location>
        <begin position="282"/>
        <end position="302"/>
    </location>
</feature>
<evidence type="ECO:0000256" key="5">
    <source>
        <dbReference type="ARBA" id="ARBA00022989"/>
    </source>
</evidence>
<evidence type="ECO:0000256" key="2">
    <source>
        <dbReference type="ARBA" id="ARBA00022448"/>
    </source>
</evidence>
<feature type="transmembrane region" description="Helical" evidence="7">
    <location>
        <begin position="157"/>
        <end position="187"/>
    </location>
</feature>
<keyword evidence="2" id="KW-0813">Transport</keyword>
<reference evidence="9" key="1">
    <citation type="submission" date="2021-10" db="EMBL/GenBank/DDBJ databases">
        <title>Novel species in genus Arthrobacter.</title>
        <authorList>
            <person name="Liu Y."/>
        </authorList>
    </citation>
    <scope>NUCLEOTIDE SEQUENCE</scope>
    <source>
        <strain evidence="11">zg-Y462</strain>
        <strain evidence="9">Zg-Y462</strain>
    </source>
</reference>
<dbReference type="SUPFAM" id="SSF103473">
    <property type="entry name" value="MFS general substrate transporter"/>
    <property type="match status" value="1"/>
</dbReference>
<dbReference type="InterPro" id="IPR010290">
    <property type="entry name" value="TM_effector"/>
</dbReference>
<evidence type="ECO:0000256" key="6">
    <source>
        <dbReference type="ARBA" id="ARBA00023136"/>
    </source>
</evidence>
<dbReference type="EMBL" id="CP094984">
    <property type="protein sequence ID" value="UON92615.1"/>
    <property type="molecule type" value="Genomic_DNA"/>
</dbReference>
<evidence type="ECO:0000256" key="3">
    <source>
        <dbReference type="ARBA" id="ARBA00022475"/>
    </source>
</evidence>
<protein>
    <submittedName>
        <fullName evidence="9">MFS transporter</fullName>
    </submittedName>
</protein>
<dbReference type="InterPro" id="IPR036259">
    <property type="entry name" value="MFS_trans_sf"/>
</dbReference>
<dbReference type="PROSITE" id="PS50850">
    <property type="entry name" value="MFS"/>
    <property type="match status" value="1"/>
</dbReference>
<dbReference type="AlphaFoldDB" id="A0A9X1MAS6"/>
<dbReference type="GO" id="GO:0005886">
    <property type="term" value="C:plasma membrane"/>
    <property type="evidence" value="ECO:0007669"/>
    <property type="project" value="UniProtKB-SubCell"/>
</dbReference>
<dbReference type="InterPro" id="IPR020846">
    <property type="entry name" value="MFS_dom"/>
</dbReference>
<dbReference type="PANTHER" id="PTHR23513">
    <property type="entry name" value="INTEGRAL MEMBRANE EFFLUX PROTEIN-RELATED"/>
    <property type="match status" value="1"/>
</dbReference>
<evidence type="ECO:0000256" key="1">
    <source>
        <dbReference type="ARBA" id="ARBA00004651"/>
    </source>
</evidence>
<organism evidence="9 12">
    <name type="scientific">Arthrobacter zhangbolii</name>
    <dbReference type="NCBI Taxonomy" id="2886936"/>
    <lineage>
        <taxon>Bacteria</taxon>
        <taxon>Bacillati</taxon>
        <taxon>Actinomycetota</taxon>
        <taxon>Actinomycetes</taxon>
        <taxon>Micrococcales</taxon>
        <taxon>Micrococcaceae</taxon>
        <taxon>Arthrobacter</taxon>
    </lineage>
</organism>
<evidence type="ECO:0000313" key="9">
    <source>
        <dbReference type="EMBL" id="MCC3273409.1"/>
    </source>
</evidence>
<evidence type="ECO:0000313" key="12">
    <source>
        <dbReference type="Proteomes" id="UP001155145"/>
    </source>
</evidence>
<keyword evidence="6 7" id="KW-0472">Membrane</keyword>
<feature type="transmembrane region" description="Helical" evidence="7">
    <location>
        <begin position="77"/>
        <end position="97"/>
    </location>
</feature>
<dbReference type="GO" id="GO:0022857">
    <property type="term" value="F:transmembrane transporter activity"/>
    <property type="evidence" value="ECO:0007669"/>
    <property type="project" value="InterPro"/>
</dbReference>
<keyword evidence="5 7" id="KW-1133">Transmembrane helix</keyword>
<feature type="transmembrane region" description="Helical" evidence="7">
    <location>
        <begin position="255"/>
        <end position="275"/>
    </location>
</feature>
<feature type="transmembrane region" description="Helical" evidence="7">
    <location>
        <begin position="308"/>
        <end position="330"/>
    </location>
</feature>